<reference evidence="2 3" key="1">
    <citation type="journal article" date="2023" name="Life. Sci Alliance">
        <title>Evolutionary insights into 3D genome organization and epigenetic landscape of Vigna mungo.</title>
        <authorList>
            <person name="Junaid A."/>
            <person name="Singh B."/>
            <person name="Bhatia S."/>
        </authorList>
    </citation>
    <scope>NUCLEOTIDE SEQUENCE [LARGE SCALE GENOMIC DNA]</scope>
    <source>
        <strain evidence="2">Urdbean</strain>
    </source>
</reference>
<evidence type="ECO:0000256" key="1">
    <source>
        <dbReference type="SAM" id="MobiDB-lite"/>
    </source>
</evidence>
<dbReference type="EMBL" id="CP144690">
    <property type="protein sequence ID" value="WVY91737.1"/>
    <property type="molecule type" value="Genomic_DNA"/>
</dbReference>
<feature type="compositionally biased region" description="Polar residues" evidence="1">
    <location>
        <begin position="200"/>
        <end position="211"/>
    </location>
</feature>
<accession>A0AAQ3RGB8</accession>
<evidence type="ECO:0000313" key="3">
    <source>
        <dbReference type="Proteomes" id="UP001374535"/>
    </source>
</evidence>
<name>A0AAQ3RGB8_VIGMU</name>
<feature type="region of interest" description="Disordered" evidence="1">
    <location>
        <begin position="192"/>
        <end position="230"/>
    </location>
</feature>
<dbReference type="Proteomes" id="UP001374535">
    <property type="component" value="Chromosome 11"/>
</dbReference>
<protein>
    <submittedName>
        <fullName evidence="2">Uncharacterized protein</fullName>
    </submittedName>
</protein>
<dbReference type="AlphaFoldDB" id="A0AAQ3RGB8"/>
<evidence type="ECO:0000313" key="2">
    <source>
        <dbReference type="EMBL" id="WVY91737.1"/>
    </source>
</evidence>
<sequence length="249" mass="27621">MEVVVLVFRTIRDLKGSLKVGSNHSQWQRVVVFGVLVDTMPTHRTNGRSASRIIENFRTGRSSPMTVRKEEVGTRPASLERRPRIVKWHRSGRLEGVRSKCVAFSKSIRTNDETPNTDLDQEANATPLRIQAIEVQVEERNYPLDLAGVVEERNYPLDLAGVVNGNALPPRLTEVQVEERNYPLDLAGVVNGNALPPRLTKSSPGRGTELSSRPGRGGKRQCPAAPTCEKIVPGRGIKREQYELKAKAA</sequence>
<organism evidence="2 3">
    <name type="scientific">Vigna mungo</name>
    <name type="common">Black gram</name>
    <name type="synonym">Phaseolus mungo</name>
    <dbReference type="NCBI Taxonomy" id="3915"/>
    <lineage>
        <taxon>Eukaryota</taxon>
        <taxon>Viridiplantae</taxon>
        <taxon>Streptophyta</taxon>
        <taxon>Embryophyta</taxon>
        <taxon>Tracheophyta</taxon>
        <taxon>Spermatophyta</taxon>
        <taxon>Magnoliopsida</taxon>
        <taxon>eudicotyledons</taxon>
        <taxon>Gunneridae</taxon>
        <taxon>Pentapetalae</taxon>
        <taxon>rosids</taxon>
        <taxon>fabids</taxon>
        <taxon>Fabales</taxon>
        <taxon>Fabaceae</taxon>
        <taxon>Papilionoideae</taxon>
        <taxon>50 kb inversion clade</taxon>
        <taxon>NPAAA clade</taxon>
        <taxon>indigoferoid/millettioid clade</taxon>
        <taxon>Phaseoleae</taxon>
        <taxon>Vigna</taxon>
    </lineage>
</organism>
<proteinExistence type="predicted"/>
<keyword evidence="3" id="KW-1185">Reference proteome</keyword>
<gene>
    <name evidence="2" type="ORF">V8G54_037251</name>
</gene>